<dbReference type="Gramene" id="GBG89907">
    <property type="protein sequence ID" value="GBG89907"/>
    <property type="gene ID" value="CBR_g49757"/>
</dbReference>
<evidence type="ECO:0000256" key="1">
    <source>
        <dbReference type="SAM" id="Coils"/>
    </source>
</evidence>
<feature type="compositionally biased region" description="Gly residues" evidence="2">
    <location>
        <begin position="290"/>
        <end position="300"/>
    </location>
</feature>
<keyword evidence="1" id="KW-0175">Coiled coil</keyword>
<accession>A0A388M5P6</accession>
<dbReference type="EMBL" id="BFEA01000769">
    <property type="protein sequence ID" value="GBG89907.1"/>
    <property type="molecule type" value="Genomic_DNA"/>
</dbReference>
<feature type="region of interest" description="Disordered" evidence="2">
    <location>
        <begin position="723"/>
        <end position="742"/>
    </location>
</feature>
<feature type="region of interest" description="Disordered" evidence="2">
    <location>
        <begin position="1"/>
        <end position="53"/>
    </location>
</feature>
<dbReference type="InterPro" id="IPR036397">
    <property type="entry name" value="RNaseH_sf"/>
</dbReference>
<sequence>MGAIDPSKTEVTTTEVDLPSLRRIPMLPSSSDGSSASSCAQCSSSGGDSSAAAECQSSASVAAIAMSSPKTEGCPVRTTHRQKEILTAVPPTASVPSSCSSSATASSPSPASPSCVVLSSSSSSVSKDRSPVTLAVHGSEVNVSGNIGNPDPVGRARKERVGAIKECRFEENREAQGEPQREMQLGEAGDMERRTGHHRQRSDVSRKLSFSEDFRDRDTVARRDLEPSGCEAEVPSSSAAAADVMAGDGSGHGASRRSSNREVIDDKELGGTPSPSLSSQAAQCDTNGAIGVGVGVGGGESNARESYRRKERAEPTAAIDVLDGVGEAERPTAVDVHNGSDIRVSEIEEETTAATAAAVSALGSAWSAETAADGRVVVGGEGEDESGGGGGRGGGGEVRIAIDDEQPAPEGVENRDGDWDGARNRNLGSSGASSEARADGLKSLMPPMDGHNREEEKEGSNWESGKVGGVPRRGLWSKLLKKRRGREDTIAGGGGEKGGAGGKKGGSDDAKRAADTMEIAVLSTMTRTLASDHPPASHYRIADGYLLLHSRGKDLLCVPRDRRLRTRLLGGYHDSQLAGHFGVNRTIAWLRQRFRWPDLITDVTRYCDSCEVCRRSKPRNRNHYGELRSMPIPQEPGLSIAMDVTGPFPRDRLGHDGILTVVDRLSKYARFLPCKYYSTPPELARLLHTGWMCGHGVPEDIVRDRGTRFMSAFWTALMQESDTKMKPSSARHPQTDGQTKRAHQTVQMMLRTLIRPNQKDWVERLPDIEFAYNTLVHPAIGVTPFELHNGGRKGRIFADLLLPRPADIDAACSPASVRKYRELLAQARANMQKAQVHMQQQANRHRVPCPIRVGGLVWVSAEEFALEQDVSRKLLPKWFGPWPVTSAAGDEPDGPSFVINIPPHLTLHPVFHVDNHKLVQVRPEDAVHLCLEGVSATSTTPYTKEQEERAAAILKERKEEAKKKVLLEAQAAKKKKLEEEMEKVKREEEEKLKEVDEEEEEGEEIPLLEEQVFVAYVRPVTEPKKEELTNPLLAKLLEEYAVLSESPSGVVPRPIQHRIEIGCGSKTPKGAVYKMSPKELEELRRQLDELLEKGWIRPSSSPFGAPVLFVPKKEGELRMCIDYRGLNAVTVKNAEPLPGIDDLLDRVQGCKYFPKIDLKSGHTFTCRVEMRGGTGTTPYTKEQEQEAAKILAEQKAKKEKELVKQAKKLALQEEQAAKKKKLEAEMERLKKEEEKLKAAEEEEEEV</sequence>
<feature type="coiled-coil region" evidence="1">
    <location>
        <begin position="817"/>
        <end position="844"/>
    </location>
</feature>
<dbReference type="GO" id="GO:0003676">
    <property type="term" value="F:nucleic acid binding"/>
    <property type="evidence" value="ECO:0007669"/>
    <property type="project" value="InterPro"/>
</dbReference>
<dbReference type="Gene3D" id="3.30.70.270">
    <property type="match status" value="1"/>
</dbReference>
<comment type="caution">
    <text evidence="4">The sequence shown here is derived from an EMBL/GenBank/DDBJ whole genome shotgun (WGS) entry which is preliminary data.</text>
</comment>
<name>A0A388M5P6_CHABU</name>
<feature type="compositionally biased region" description="Gly residues" evidence="2">
    <location>
        <begin position="491"/>
        <end position="504"/>
    </location>
</feature>
<gene>
    <name evidence="4" type="ORF">CBR_g49757</name>
</gene>
<keyword evidence="5" id="KW-1185">Reference proteome</keyword>
<feature type="domain" description="Integrase catalytic" evidence="3">
    <location>
        <begin position="632"/>
        <end position="792"/>
    </location>
</feature>
<dbReference type="SUPFAM" id="SSF56672">
    <property type="entry name" value="DNA/RNA polymerases"/>
    <property type="match status" value="1"/>
</dbReference>
<dbReference type="InterPro" id="IPR041588">
    <property type="entry name" value="Integrase_H2C2"/>
</dbReference>
<dbReference type="InterPro" id="IPR050951">
    <property type="entry name" value="Retrovirus_Pol_polyprotein"/>
</dbReference>
<feature type="region of interest" description="Disordered" evidence="2">
    <location>
        <begin position="66"/>
        <end position="155"/>
    </location>
</feature>
<feature type="compositionally biased region" description="Low complexity" evidence="2">
    <location>
        <begin position="231"/>
        <end position="247"/>
    </location>
</feature>
<proteinExistence type="predicted"/>
<dbReference type="PROSITE" id="PS50994">
    <property type="entry name" value="INTEGRASE"/>
    <property type="match status" value="1"/>
</dbReference>
<reference evidence="4 5" key="1">
    <citation type="journal article" date="2018" name="Cell">
        <title>The Chara Genome: Secondary Complexity and Implications for Plant Terrestrialization.</title>
        <authorList>
            <person name="Nishiyama T."/>
            <person name="Sakayama H."/>
            <person name="Vries J.D."/>
            <person name="Buschmann H."/>
            <person name="Saint-Marcoux D."/>
            <person name="Ullrich K.K."/>
            <person name="Haas F.B."/>
            <person name="Vanderstraeten L."/>
            <person name="Becker D."/>
            <person name="Lang D."/>
            <person name="Vosolsobe S."/>
            <person name="Rombauts S."/>
            <person name="Wilhelmsson P.K.I."/>
            <person name="Janitza P."/>
            <person name="Kern R."/>
            <person name="Heyl A."/>
            <person name="Rumpler F."/>
            <person name="Villalobos L.I.A.C."/>
            <person name="Clay J.M."/>
            <person name="Skokan R."/>
            <person name="Toyoda A."/>
            <person name="Suzuki Y."/>
            <person name="Kagoshima H."/>
            <person name="Schijlen E."/>
            <person name="Tajeshwar N."/>
            <person name="Catarino B."/>
            <person name="Hetherington A.J."/>
            <person name="Saltykova A."/>
            <person name="Bonnot C."/>
            <person name="Breuninger H."/>
            <person name="Symeonidi A."/>
            <person name="Radhakrishnan G.V."/>
            <person name="Van Nieuwerburgh F."/>
            <person name="Deforce D."/>
            <person name="Chang C."/>
            <person name="Karol K.G."/>
            <person name="Hedrich R."/>
            <person name="Ulvskov P."/>
            <person name="Glockner G."/>
            <person name="Delwiche C.F."/>
            <person name="Petrasek J."/>
            <person name="Van de Peer Y."/>
            <person name="Friml J."/>
            <person name="Beilby M."/>
            <person name="Dolan L."/>
            <person name="Kohara Y."/>
            <person name="Sugano S."/>
            <person name="Fujiyama A."/>
            <person name="Delaux P.-M."/>
            <person name="Quint M."/>
            <person name="TheiBen G."/>
            <person name="Hagemann M."/>
            <person name="Harholt J."/>
            <person name="Dunand C."/>
            <person name="Zachgo S."/>
            <person name="Langdale J."/>
            <person name="Maumus F."/>
            <person name="Straeten D.V.D."/>
            <person name="Gould S.B."/>
            <person name="Rensing S.A."/>
        </authorList>
    </citation>
    <scope>NUCLEOTIDE SEQUENCE [LARGE SCALE GENOMIC DNA]</scope>
    <source>
        <strain evidence="4 5">S276</strain>
    </source>
</reference>
<dbReference type="InterPro" id="IPR012337">
    <property type="entry name" value="RNaseH-like_sf"/>
</dbReference>
<evidence type="ECO:0000259" key="3">
    <source>
        <dbReference type="PROSITE" id="PS50994"/>
    </source>
</evidence>
<feature type="region of interest" description="Disordered" evidence="2">
    <location>
        <begin position="365"/>
        <end position="510"/>
    </location>
</feature>
<feature type="compositionally biased region" description="Basic and acidic residues" evidence="2">
    <location>
        <begin position="450"/>
        <end position="460"/>
    </location>
</feature>
<dbReference type="PANTHER" id="PTHR37984:SF5">
    <property type="entry name" value="PROTEIN NYNRIN-LIKE"/>
    <property type="match status" value="1"/>
</dbReference>
<feature type="coiled-coil region" evidence="1">
    <location>
        <begin position="944"/>
        <end position="1005"/>
    </location>
</feature>
<feature type="compositionally biased region" description="Low complexity" evidence="2">
    <location>
        <begin position="365"/>
        <end position="378"/>
    </location>
</feature>
<organism evidence="4 5">
    <name type="scientific">Chara braunii</name>
    <name type="common">Braun's stonewort</name>
    <dbReference type="NCBI Taxonomy" id="69332"/>
    <lineage>
        <taxon>Eukaryota</taxon>
        <taxon>Viridiplantae</taxon>
        <taxon>Streptophyta</taxon>
        <taxon>Charophyceae</taxon>
        <taxon>Charales</taxon>
        <taxon>Characeae</taxon>
        <taxon>Chara</taxon>
    </lineage>
</organism>
<feature type="compositionally biased region" description="Basic and acidic residues" evidence="2">
    <location>
        <begin position="167"/>
        <end position="181"/>
    </location>
</feature>
<feature type="compositionally biased region" description="Low complexity" evidence="2">
    <location>
        <begin position="88"/>
        <end position="125"/>
    </location>
</feature>
<feature type="compositionally biased region" description="Gly residues" evidence="2">
    <location>
        <begin position="387"/>
        <end position="397"/>
    </location>
</feature>
<dbReference type="Gene3D" id="3.10.10.10">
    <property type="entry name" value="HIV Type 1 Reverse Transcriptase, subunit A, domain 1"/>
    <property type="match status" value="1"/>
</dbReference>
<dbReference type="Gene3D" id="1.10.340.70">
    <property type="match status" value="1"/>
</dbReference>
<feature type="compositionally biased region" description="Polar residues" evidence="2">
    <location>
        <begin position="273"/>
        <end position="286"/>
    </location>
</feature>
<dbReference type="PANTHER" id="PTHR37984">
    <property type="entry name" value="PROTEIN CBG26694"/>
    <property type="match status" value="1"/>
</dbReference>
<evidence type="ECO:0000313" key="5">
    <source>
        <dbReference type="Proteomes" id="UP000265515"/>
    </source>
</evidence>
<dbReference type="FunFam" id="1.10.340.70:FF:000001">
    <property type="entry name" value="Retrovirus-related Pol polyprotein from transposon gypsy-like Protein"/>
    <property type="match status" value="1"/>
</dbReference>
<dbReference type="InterPro" id="IPR043502">
    <property type="entry name" value="DNA/RNA_pol_sf"/>
</dbReference>
<feature type="coiled-coil region" evidence="1">
    <location>
        <begin position="1181"/>
        <end position="1246"/>
    </location>
</feature>
<dbReference type="SUPFAM" id="SSF53098">
    <property type="entry name" value="Ribonuclease H-like"/>
    <property type="match status" value="1"/>
</dbReference>
<feature type="compositionally biased region" description="Basic and acidic residues" evidence="2">
    <location>
        <begin position="302"/>
        <end position="314"/>
    </location>
</feature>
<evidence type="ECO:0000256" key="2">
    <source>
        <dbReference type="SAM" id="MobiDB-lite"/>
    </source>
</evidence>
<feature type="region of interest" description="Disordered" evidence="2">
    <location>
        <begin position="167"/>
        <end position="319"/>
    </location>
</feature>
<dbReference type="InterPro" id="IPR043128">
    <property type="entry name" value="Rev_trsase/Diguanyl_cyclase"/>
</dbReference>
<protein>
    <recommendedName>
        <fullName evidence="3">Integrase catalytic domain-containing protein</fullName>
    </recommendedName>
</protein>
<dbReference type="Gene3D" id="3.30.420.10">
    <property type="entry name" value="Ribonuclease H-like superfamily/Ribonuclease H"/>
    <property type="match status" value="1"/>
</dbReference>
<dbReference type="InterPro" id="IPR001584">
    <property type="entry name" value="Integrase_cat-core"/>
</dbReference>
<dbReference type="AlphaFoldDB" id="A0A388M5P6"/>
<feature type="compositionally biased region" description="Basic and acidic residues" evidence="2">
    <location>
        <begin position="259"/>
        <end position="269"/>
    </location>
</feature>
<evidence type="ECO:0000313" key="4">
    <source>
        <dbReference type="EMBL" id="GBG89907.1"/>
    </source>
</evidence>
<feature type="compositionally biased region" description="Basic and acidic residues" evidence="2">
    <location>
        <begin position="412"/>
        <end position="423"/>
    </location>
</feature>
<feature type="compositionally biased region" description="Low complexity" evidence="2">
    <location>
        <begin position="29"/>
        <end position="53"/>
    </location>
</feature>
<feature type="compositionally biased region" description="Basic and acidic residues" evidence="2">
    <location>
        <begin position="201"/>
        <end position="226"/>
    </location>
</feature>
<dbReference type="Pfam" id="PF17921">
    <property type="entry name" value="Integrase_H2C2"/>
    <property type="match status" value="1"/>
</dbReference>
<dbReference type="Proteomes" id="UP000265515">
    <property type="component" value="Unassembled WGS sequence"/>
</dbReference>
<dbReference type="CDD" id="cd01647">
    <property type="entry name" value="RT_LTR"/>
    <property type="match status" value="1"/>
</dbReference>
<dbReference type="GO" id="GO:0015074">
    <property type="term" value="P:DNA integration"/>
    <property type="evidence" value="ECO:0007669"/>
    <property type="project" value="InterPro"/>
</dbReference>